<proteinExistence type="predicted"/>
<reference evidence="5 6" key="1">
    <citation type="submission" date="2021-02" db="EMBL/GenBank/DDBJ databases">
        <title>Complete genome of Desulfoluna sp. strain ASN36.</title>
        <authorList>
            <person name="Takahashi A."/>
            <person name="Kojima H."/>
            <person name="Fukui M."/>
        </authorList>
    </citation>
    <scope>NUCLEOTIDE SEQUENCE [LARGE SCALE GENOMIC DNA]</scope>
    <source>
        <strain evidence="5 6">ASN36</strain>
    </source>
</reference>
<dbReference type="Pfam" id="PF02311">
    <property type="entry name" value="AraC_binding"/>
    <property type="match status" value="1"/>
</dbReference>
<dbReference type="PANTHER" id="PTHR46796">
    <property type="entry name" value="HTH-TYPE TRANSCRIPTIONAL ACTIVATOR RHAS-RELATED"/>
    <property type="match status" value="1"/>
</dbReference>
<dbReference type="InterPro" id="IPR003313">
    <property type="entry name" value="AraC-bd"/>
</dbReference>
<dbReference type="SUPFAM" id="SSF51215">
    <property type="entry name" value="Regulatory protein AraC"/>
    <property type="match status" value="1"/>
</dbReference>
<evidence type="ECO:0000259" key="4">
    <source>
        <dbReference type="PROSITE" id="PS01124"/>
    </source>
</evidence>
<keyword evidence="2" id="KW-0238">DNA-binding</keyword>
<organism evidence="5 6">
    <name type="scientific">Desulfoluna limicola</name>
    <dbReference type="NCBI Taxonomy" id="2810562"/>
    <lineage>
        <taxon>Bacteria</taxon>
        <taxon>Pseudomonadati</taxon>
        <taxon>Thermodesulfobacteriota</taxon>
        <taxon>Desulfobacteria</taxon>
        <taxon>Desulfobacterales</taxon>
        <taxon>Desulfolunaceae</taxon>
        <taxon>Desulfoluna</taxon>
    </lineage>
</organism>
<protein>
    <submittedName>
        <fullName evidence="5">AraC family transcriptional regulator</fullName>
    </submittedName>
</protein>
<keyword evidence="1" id="KW-0805">Transcription regulation</keyword>
<keyword evidence="6" id="KW-1185">Reference proteome</keyword>
<dbReference type="Gene3D" id="1.10.10.60">
    <property type="entry name" value="Homeodomain-like"/>
    <property type="match status" value="2"/>
</dbReference>
<dbReference type="Proteomes" id="UP001320148">
    <property type="component" value="Chromosome"/>
</dbReference>
<dbReference type="InterPro" id="IPR037923">
    <property type="entry name" value="HTH-like"/>
</dbReference>
<dbReference type="PROSITE" id="PS01124">
    <property type="entry name" value="HTH_ARAC_FAMILY_2"/>
    <property type="match status" value="1"/>
</dbReference>
<keyword evidence="3" id="KW-0804">Transcription</keyword>
<evidence type="ECO:0000313" key="6">
    <source>
        <dbReference type="Proteomes" id="UP001320148"/>
    </source>
</evidence>
<name>A0ABN6F6S4_9BACT</name>
<sequence>MAPKPKDDIRIIRPGAIPAIELLTGKVLKHAYKPHAHEEYAIGVVEAGVQHYQEPGGAYTVTPGTLFTLNPGDVHAGEARTEAGYQYRLAYLPAKLVHSYLELEANAPPSHPHFKQRLTKDPGLAPRLFRLFQSLNDPATCRVKAESELVVLLRTLFLRHGELTEGKCSHAATATCKVTEMIRERVAEPVTLTEMAELAGLSRYHFIRVFKKATGLSPHAYLSQARVFHAKAAIEAGVPLAEAALASGFSDQSHMTRSFKAIYGITPGKVNKT</sequence>
<dbReference type="SUPFAM" id="SSF46689">
    <property type="entry name" value="Homeodomain-like"/>
    <property type="match status" value="2"/>
</dbReference>
<feature type="domain" description="HTH araC/xylS-type" evidence="4">
    <location>
        <begin position="176"/>
        <end position="273"/>
    </location>
</feature>
<accession>A0ABN6F6S4</accession>
<evidence type="ECO:0000313" key="5">
    <source>
        <dbReference type="EMBL" id="BCS97721.1"/>
    </source>
</evidence>
<gene>
    <name evidence="5" type="ORF">DSLASN_33530</name>
</gene>
<dbReference type="EMBL" id="AP024488">
    <property type="protein sequence ID" value="BCS97721.1"/>
    <property type="molecule type" value="Genomic_DNA"/>
</dbReference>
<dbReference type="InterPro" id="IPR018060">
    <property type="entry name" value="HTH_AraC"/>
</dbReference>
<dbReference type="InterPro" id="IPR050204">
    <property type="entry name" value="AraC_XylS_family_regulators"/>
</dbReference>
<evidence type="ECO:0000256" key="2">
    <source>
        <dbReference type="ARBA" id="ARBA00023125"/>
    </source>
</evidence>
<evidence type="ECO:0000256" key="1">
    <source>
        <dbReference type="ARBA" id="ARBA00023015"/>
    </source>
</evidence>
<dbReference type="RefSeq" id="WP_236889120.1">
    <property type="nucleotide sequence ID" value="NZ_AP024488.1"/>
</dbReference>
<dbReference type="PANTHER" id="PTHR46796:SF2">
    <property type="entry name" value="TRANSCRIPTIONAL REGULATORY PROTEIN"/>
    <property type="match status" value="1"/>
</dbReference>
<dbReference type="Pfam" id="PF12833">
    <property type="entry name" value="HTH_18"/>
    <property type="match status" value="1"/>
</dbReference>
<dbReference type="SMART" id="SM00342">
    <property type="entry name" value="HTH_ARAC"/>
    <property type="match status" value="1"/>
</dbReference>
<dbReference type="InterPro" id="IPR009057">
    <property type="entry name" value="Homeodomain-like_sf"/>
</dbReference>
<evidence type="ECO:0000256" key="3">
    <source>
        <dbReference type="ARBA" id="ARBA00023163"/>
    </source>
</evidence>